<sequence>MADDFEPLDLSNLPDSPSTDAVDALVDDYVTRQEAHEASSDAEDETIHRSPPSLQLHHDSYLPSMMVSGPPQPYLSRVIEYLATCTAERAEPPWPGGPRPRDGSSTRRTYRFLRSRSPSPNSSEGSDEGRGGSGGGNGDRSRVATRCGRARTPTNPRPEQSDESEEGDENANPDFLERIFPGPITLCMECGAEDLLFCGSVPWMTQLADDVHPVLISRGRLIIREVPDCYRCLRWLISYAAHPRSPPIPTQKRGQEGGEGHGRQDTTAELIEPRGSPGGRDSVAEEQNTEDQQAEDHDAGDLNTGSPDNGNQATDGYGTAMQSSEENVPENPVTEDLVTEDWLTQNGHITVCHMA</sequence>
<feature type="region of interest" description="Disordered" evidence="1">
    <location>
        <begin position="243"/>
        <end position="336"/>
    </location>
</feature>
<feature type="region of interest" description="Disordered" evidence="1">
    <location>
        <begin position="113"/>
        <end position="174"/>
    </location>
</feature>
<name>A0ABR1WVN6_9PEZI</name>
<comment type="caution">
    <text evidence="2">The sequence shown here is derived from an EMBL/GenBank/DDBJ whole genome shotgun (WGS) entry which is preliminary data.</text>
</comment>
<dbReference type="EMBL" id="JAQQWL010000002">
    <property type="protein sequence ID" value="KAK8087199.1"/>
    <property type="molecule type" value="Genomic_DNA"/>
</dbReference>
<feature type="compositionally biased region" description="Basic and acidic residues" evidence="1">
    <location>
        <begin position="253"/>
        <end position="266"/>
    </location>
</feature>
<feature type="compositionally biased region" description="Acidic residues" evidence="1">
    <location>
        <begin position="161"/>
        <end position="171"/>
    </location>
</feature>
<dbReference type="GeneID" id="92086645"/>
<feature type="region of interest" description="Disordered" evidence="1">
    <location>
        <begin position="1"/>
        <end position="64"/>
    </location>
</feature>
<gene>
    <name evidence="2" type="ORF">PG994_002173</name>
</gene>
<evidence type="ECO:0000313" key="2">
    <source>
        <dbReference type="EMBL" id="KAK8087199.1"/>
    </source>
</evidence>
<feature type="compositionally biased region" description="Polar residues" evidence="1">
    <location>
        <begin position="303"/>
        <end position="326"/>
    </location>
</feature>
<organism evidence="2 3">
    <name type="scientific">Apiospora phragmitis</name>
    <dbReference type="NCBI Taxonomy" id="2905665"/>
    <lineage>
        <taxon>Eukaryota</taxon>
        <taxon>Fungi</taxon>
        <taxon>Dikarya</taxon>
        <taxon>Ascomycota</taxon>
        <taxon>Pezizomycotina</taxon>
        <taxon>Sordariomycetes</taxon>
        <taxon>Xylariomycetidae</taxon>
        <taxon>Amphisphaeriales</taxon>
        <taxon>Apiosporaceae</taxon>
        <taxon>Apiospora</taxon>
    </lineage>
</organism>
<keyword evidence="3" id="KW-1185">Reference proteome</keyword>
<evidence type="ECO:0000256" key="1">
    <source>
        <dbReference type="SAM" id="MobiDB-lite"/>
    </source>
</evidence>
<reference evidence="2 3" key="1">
    <citation type="submission" date="2023-01" db="EMBL/GenBank/DDBJ databases">
        <title>Analysis of 21 Apiospora genomes using comparative genomics revels a genus with tremendous synthesis potential of carbohydrate active enzymes and secondary metabolites.</title>
        <authorList>
            <person name="Sorensen T."/>
        </authorList>
    </citation>
    <scope>NUCLEOTIDE SEQUENCE [LARGE SCALE GENOMIC DNA]</scope>
    <source>
        <strain evidence="2 3">CBS 135458</strain>
    </source>
</reference>
<evidence type="ECO:0000313" key="3">
    <source>
        <dbReference type="Proteomes" id="UP001480595"/>
    </source>
</evidence>
<accession>A0ABR1WVN6</accession>
<dbReference type="Proteomes" id="UP001480595">
    <property type="component" value="Unassembled WGS sequence"/>
</dbReference>
<dbReference type="RefSeq" id="XP_066721723.1">
    <property type="nucleotide sequence ID" value="XM_066853582.1"/>
</dbReference>
<feature type="compositionally biased region" description="Low complexity" evidence="1">
    <location>
        <begin position="115"/>
        <end position="124"/>
    </location>
</feature>
<feature type="compositionally biased region" description="Basic and acidic residues" evidence="1">
    <location>
        <begin position="29"/>
        <end position="39"/>
    </location>
</feature>
<proteinExistence type="predicted"/>
<protein>
    <submittedName>
        <fullName evidence="2">Uncharacterized protein</fullName>
    </submittedName>
</protein>